<feature type="region of interest" description="Disordered" evidence="1">
    <location>
        <begin position="99"/>
        <end position="173"/>
    </location>
</feature>
<gene>
    <name evidence="3" type="ORF">SSLN_LOCUS5374</name>
</gene>
<dbReference type="EMBL" id="UYSU01033222">
    <property type="protein sequence ID" value="VDL91759.1"/>
    <property type="molecule type" value="Genomic_DNA"/>
</dbReference>
<dbReference type="Proteomes" id="UP000275846">
    <property type="component" value="Unassembled WGS sequence"/>
</dbReference>
<feature type="domain" description="Reverse transcriptase" evidence="2">
    <location>
        <begin position="1"/>
        <end position="78"/>
    </location>
</feature>
<evidence type="ECO:0000313" key="4">
    <source>
        <dbReference type="Proteomes" id="UP000275846"/>
    </source>
</evidence>
<dbReference type="PROSITE" id="PS50878">
    <property type="entry name" value="RT_POL"/>
    <property type="match status" value="1"/>
</dbReference>
<reference evidence="3 4" key="2">
    <citation type="submission" date="2018-11" db="EMBL/GenBank/DDBJ databases">
        <authorList>
            <consortium name="Pathogen Informatics"/>
        </authorList>
    </citation>
    <scope>NUCLEOTIDE SEQUENCE [LARGE SCALE GENOMIC DNA]</scope>
    <source>
        <strain evidence="3 4">NST_G2</strain>
    </source>
</reference>
<feature type="compositionally biased region" description="Basic and acidic residues" evidence="1">
    <location>
        <begin position="132"/>
        <end position="145"/>
    </location>
</feature>
<feature type="compositionally biased region" description="Pro residues" evidence="1">
    <location>
        <begin position="205"/>
        <end position="218"/>
    </location>
</feature>
<accession>A0A183SMC6</accession>
<evidence type="ECO:0000259" key="2">
    <source>
        <dbReference type="PROSITE" id="PS50878"/>
    </source>
</evidence>
<feature type="region of interest" description="Disordered" evidence="1">
    <location>
        <begin position="197"/>
        <end position="229"/>
    </location>
</feature>
<protein>
    <submittedName>
        <fullName evidence="5">Reverse transcriptase domain-containing protein</fullName>
    </submittedName>
</protein>
<evidence type="ECO:0000313" key="3">
    <source>
        <dbReference type="EMBL" id="VDL91759.1"/>
    </source>
</evidence>
<evidence type="ECO:0000313" key="5">
    <source>
        <dbReference type="WBParaSite" id="SSLN_0000554801-mRNA-1"/>
    </source>
</evidence>
<name>A0A183SMC6_SCHSO</name>
<organism evidence="5">
    <name type="scientific">Schistocephalus solidus</name>
    <name type="common">Tapeworm</name>
    <dbReference type="NCBI Taxonomy" id="70667"/>
    <lineage>
        <taxon>Eukaryota</taxon>
        <taxon>Metazoa</taxon>
        <taxon>Spiralia</taxon>
        <taxon>Lophotrochozoa</taxon>
        <taxon>Platyhelminthes</taxon>
        <taxon>Cestoda</taxon>
        <taxon>Eucestoda</taxon>
        <taxon>Diphyllobothriidea</taxon>
        <taxon>Diphyllobothriidae</taxon>
        <taxon>Schistocephalus</taxon>
    </lineage>
</organism>
<feature type="compositionally biased region" description="Polar residues" evidence="1">
    <location>
        <begin position="100"/>
        <end position="119"/>
    </location>
</feature>
<dbReference type="AlphaFoldDB" id="A0A183SMC6"/>
<dbReference type="WBParaSite" id="SSLN_0000554801-mRNA-1">
    <property type="protein sequence ID" value="SSLN_0000554801-mRNA-1"/>
    <property type="gene ID" value="SSLN_0000554801"/>
</dbReference>
<keyword evidence="4" id="KW-1185">Reference proteome</keyword>
<evidence type="ECO:0000256" key="1">
    <source>
        <dbReference type="SAM" id="MobiDB-lite"/>
    </source>
</evidence>
<sequence length="229" mass="25357">MQAPTRVSTTTVHDLLFADDCALNTVTKEDMQTSMDLFAEGCADFGLTISTAKTVVMYQPPPSAEYEASRINVIGFNSKMRKWRRLDDTPLRSRDLNRLLETSQKSESPPSQLPPQTTEAVMVTQDPGHQSPKVERSTQHPHHAEASATAMEWAPASHKHRGSTPPMPKPCQRAHAVNAHAAYESAWSDIFKINGTTIPQHQPLPDLPQTPRRGPPQPLITTSSVPRRP</sequence>
<dbReference type="InterPro" id="IPR000477">
    <property type="entry name" value="RT_dom"/>
</dbReference>
<reference evidence="5" key="1">
    <citation type="submission" date="2016-06" db="UniProtKB">
        <authorList>
            <consortium name="WormBaseParasite"/>
        </authorList>
    </citation>
    <scope>IDENTIFICATION</scope>
</reference>
<feature type="compositionally biased region" description="Polar residues" evidence="1">
    <location>
        <begin position="219"/>
        <end position="229"/>
    </location>
</feature>
<proteinExistence type="predicted"/>